<name>A0A2P2DV60_9LEPT</name>
<keyword evidence="2" id="KW-1185">Reference proteome</keyword>
<organism evidence="1 2">
    <name type="scientific">Leptospira ryugenii</name>
    <dbReference type="NCBI Taxonomy" id="1917863"/>
    <lineage>
        <taxon>Bacteria</taxon>
        <taxon>Pseudomonadati</taxon>
        <taxon>Spirochaetota</taxon>
        <taxon>Spirochaetia</taxon>
        <taxon>Leptospirales</taxon>
        <taxon>Leptospiraceae</taxon>
        <taxon>Leptospira</taxon>
    </lineage>
</organism>
<proteinExistence type="predicted"/>
<gene>
    <name evidence="1" type="ORF">LPTSP4_00250</name>
</gene>
<evidence type="ECO:0000313" key="2">
    <source>
        <dbReference type="Proteomes" id="UP000245133"/>
    </source>
</evidence>
<dbReference type="AlphaFoldDB" id="A0A2P2DV60"/>
<evidence type="ECO:0000313" key="1">
    <source>
        <dbReference type="EMBL" id="GBF48526.1"/>
    </source>
</evidence>
<accession>A0A2P2DV60</accession>
<protein>
    <submittedName>
        <fullName evidence="1">Outer membrane efflux protein</fullName>
    </submittedName>
</protein>
<sequence>MGVGNLPVLVELPLEDELLERARIPMSSFVFSFSLGSMTSQFERKDIKKEVSKKDRIVMGSRVWEIGNSDQEGKMLEEKNSKI</sequence>
<comment type="caution">
    <text evidence="1">The sequence shown here is derived from an EMBL/GenBank/DDBJ whole genome shotgun (WGS) entry which is preliminary data.</text>
</comment>
<dbReference type="Proteomes" id="UP000245133">
    <property type="component" value="Unassembled WGS sequence"/>
</dbReference>
<reference evidence="1 2" key="1">
    <citation type="submission" date="2018-02" db="EMBL/GenBank/DDBJ databases">
        <title>Novel Leptospira species isolated from soil and water in Japan.</title>
        <authorList>
            <person name="Nakao R."/>
            <person name="Masuzawa T."/>
        </authorList>
    </citation>
    <scope>NUCLEOTIDE SEQUENCE [LARGE SCALE GENOMIC DNA]</scope>
    <source>
        <strain evidence="1 2">YH101</strain>
    </source>
</reference>
<dbReference type="EMBL" id="BFBB01000001">
    <property type="protein sequence ID" value="GBF48526.1"/>
    <property type="molecule type" value="Genomic_DNA"/>
</dbReference>